<evidence type="ECO:0008006" key="6">
    <source>
        <dbReference type="Google" id="ProtNLM"/>
    </source>
</evidence>
<keyword evidence="5" id="KW-1185">Reference proteome</keyword>
<dbReference type="STRING" id="2015173.A0A026WKI8"/>
<reference evidence="3 5" key="1">
    <citation type="journal article" date="2014" name="Curr. Biol.">
        <title>The genome of the clonal raider ant Cerapachys biroi.</title>
        <authorList>
            <person name="Oxley P.R."/>
            <person name="Ji L."/>
            <person name="Fetter-Pruneda I."/>
            <person name="McKenzie S.K."/>
            <person name="Li C."/>
            <person name="Hu H."/>
            <person name="Zhang G."/>
            <person name="Kronauer D.J."/>
        </authorList>
    </citation>
    <scope>NUCLEOTIDE SEQUENCE [LARGE SCALE GENOMIC DNA]</scope>
</reference>
<keyword evidence="2" id="KW-0472">Membrane</keyword>
<evidence type="ECO:0000313" key="3">
    <source>
        <dbReference type="EMBL" id="EZA56498.1"/>
    </source>
</evidence>
<evidence type="ECO:0000256" key="2">
    <source>
        <dbReference type="SAM" id="Phobius"/>
    </source>
</evidence>
<keyword evidence="2" id="KW-1133">Transmembrane helix</keyword>
<sequence length="659" mass="75281">MISSLMNLGLSFALTLLLAPLLLAAYVVASWMRRCWIRFVKWKYPNYVVVEEITIRSILDQGRNHGMCTLLVQGRSIVEGVRGHLACLTATRRFLKSSLFTRWGVYVWKEFDYFSVDNHLVDPPCSFRGRPINESNIQDYISDVTSKFLPSQLPPWQVHVVDYFMRGEEYQICLVRAHHLLLRQEHLTLADFLPLKYSTDNWTCQKSDSPFVNLYAEPSALPRLQQMLIESFSNYWNDFLYNNDPIERPEILKKGIGVFQCAKIAVIVLVCTFKELARQYRRSEGLKLLELLSIVRRESSKRSFNLRLIFDSVLRSLNPIEIIYFCISLFWYITITSLLKTPLLLIRELRALKSRHKHYYPDTLTYMLSCYFPLTFQALREAISISWIVLTAPKVIIEELFLKHPQSNQLQTISPCGRKVVAWSDEVDIELVRKISGVSGATETEVLLAATVDALKEYFRYSSVSMPDDVLTTVKYVSQRAVFLRNHEAHGIFCLALPTRTPLFHDDLIEILQIIQKNVQEARARQRAIYAITAAETSCGVISSCIPSIILKVLLNQLSKRYSLCLTHVDGDLPVEGVDAVIYWRPPQGNCNMSMTLHRRGNEVRLGIMGDALIGPQHFIIARTFPKSIRNLASILGVPGAPSRSPSPNPLNPTTSPGY</sequence>
<dbReference type="EMBL" id="QOIP01000010">
    <property type="protein sequence ID" value="RLU17783.1"/>
    <property type="molecule type" value="Genomic_DNA"/>
</dbReference>
<evidence type="ECO:0000313" key="5">
    <source>
        <dbReference type="Proteomes" id="UP000053097"/>
    </source>
</evidence>
<reference evidence="4" key="2">
    <citation type="journal article" date="2018" name="Genome Res.">
        <title>The genomic architecture and molecular evolution of ant odorant receptors.</title>
        <authorList>
            <person name="McKenzie S.K."/>
            <person name="Kronauer D.J.C."/>
        </authorList>
    </citation>
    <scope>NUCLEOTIDE SEQUENCE [LARGE SCALE GENOMIC DNA]</scope>
    <source>
        <strain evidence="4">Clonal line C1</strain>
    </source>
</reference>
<evidence type="ECO:0000313" key="4">
    <source>
        <dbReference type="EMBL" id="RLU17783.1"/>
    </source>
</evidence>
<dbReference type="Proteomes" id="UP000279307">
    <property type="component" value="Chromosome 10"/>
</dbReference>
<keyword evidence="2" id="KW-0812">Transmembrane</keyword>
<organism evidence="3 5">
    <name type="scientific">Ooceraea biroi</name>
    <name type="common">Clonal raider ant</name>
    <name type="synonym">Cerapachys biroi</name>
    <dbReference type="NCBI Taxonomy" id="2015173"/>
    <lineage>
        <taxon>Eukaryota</taxon>
        <taxon>Metazoa</taxon>
        <taxon>Ecdysozoa</taxon>
        <taxon>Arthropoda</taxon>
        <taxon>Hexapoda</taxon>
        <taxon>Insecta</taxon>
        <taxon>Pterygota</taxon>
        <taxon>Neoptera</taxon>
        <taxon>Endopterygota</taxon>
        <taxon>Hymenoptera</taxon>
        <taxon>Apocrita</taxon>
        <taxon>Aculeata</taxon>
        <taxon>Formicoidea</taxon>
        <taxon>Formicidae</taxon>
        <taxon>Dorylinae</taxon>
        <taxon>Ooceraea</taxon>
    </lineage>
</organism>
<proteinExistence type="predicted"/>
<dbReference type="Proteomes" id="UP000053097">
    <property type="component" value="Unassembled WGS sequence"/>
</dbReference>
<dbReference type="OMA" id="APDHTII"/>
<dbReference type="EMBL" id="KK107167">
    <property type="protein sequence ID" value="EZA56498.1"/>
    <property type="molecule type" value="Genomic_DNA"/>
</dbReference>
<name>A0A026WKI8_OOCBI</name>
<dbReference type="AlphaFoldDB" id="A0A026WKI8"/>
<feature type="region of interest" description="Disordered" evidence="1">
    <location>
        <begin position="640"/>
        <end position="659"/>
    </location>
</feature>
<dbReference type="OrthoDB" id="8196708at2759"/>
<reference evidence="4" key="3">
    <citation type="submission" date="2018-07" db="EMBL/GenBank/DDBJ databases">
        <authorList>
            <person name="Mckenzie S.K."/>
            <person name="Kronauer D.J.C."/>
        </authorList>
    </citation>
    <scope>NUCLEOTIDE SEQUENCE</scope>
    <source>
        <strain evidence="4">Clonal line C1</strain>
    </source>
</reference>
<evidence type="ECO:0000256" key="1">
    <source>
        <dbReference type="SAM" id="MobiDB-lite"/>
    </source>
</evidence>
<accession>A0A026WKI8</accession>
<protein>
    <recommendedName>
        <fullName evidence="6">O-acyltransferase WSD1 C-terminal domain-containing protein</fullName>
    </recommendedName>
</protein>
<gene>
    <name evidence="4" type="ORF">DMN91_010020</name>
    <name evidence="3" type="ORF">X777_03119</name>
</gene>
<feature type="transmembrane region" description="Helical" evidence="2">
    <location>
        <begin position="322"/>
        <end position="346"/>
    </location>
</feature>